<evidence type="ECO:0000313" key="3">
    <source>
        <dbReference type="Proteomes" id="UP000823561"/>
    </source>
</evidence>
<keyword evidence="1" id="KW-1133">Transmembrane helix</keyword>
<organism evidence="2 3">
    <name type="scientific">Alosa alosa</name>
    <name type="common">allis shad</name>
    <dbReference type="NCBI Taxonomy" id="278164"/>
    <lineage>
        <taxon>Eukaryota</taxon>
        <taxon>Metazoa</taxon>
        <taxon>Chordata</taxon>
        <taxon>Craniata</taxon>
        <taxon>Vertebrata</taxon>
        <taxon>Euteleostomi</taxon>
        <taxon>Actinopterygii</taxon>
        <taxon>Neopterygii</taxon>
        <taxon>Teleostei</taxon>
        <taxon>Clupei</taxon>
        <taxon>Clupeiformes</taxon>
        <taxon>Clupeoidei</taxon>
        <taxon>Clupeidae</taxon>
        <taxon>Alosa</taxon>
    </lineage>
</organism>
<dbReference type="EMBL" id="JADWDJ010000015">
    <property type="protein sequence ID" value="KAG5269569.1"/>
    <property type="molecule type" value="Genomic_DNA"/>
</dbReference>
<evidence type="ECO:0000313" key="2">
    <source>
        <dbReference type="EMBL" id="KAG5269569.1"/>
    </source>
</evidence>
<protein>
    <submittedName>
        <fullName evidence="2">Uncharacterized protein</fullName>
    </submittedName>
</protein>
<reference evidence="2" key="1">
    <citation type="submission" date="2020-10" db="EMBL/GenBank/DDBJ databases">
        <title>Chromosome-scale genome assembly of the Allis shad, Alosa alosa.</title>
        <authorList>
            <person name="Margot Z."/>
            <person name="Christophe K."/>
            <person name="Cabau C."/>
            <person name="Louis A."/>
            <person name="Berthelot C."/>
            <person name="Parey E."/>
            <person name="Roest Crollius H."/>
            <person name="Montfort J."/>
            <person name="Robinson-Rechavi M."/>
            <person name="Bucao C."/>
            <person name="Bouchez O."/>
            <person name="Gislard M."/>
            <person name="Lluch J."/>
            <person name="Milhes M."/>
            <person name="Lampietro C."/>
            <person name="Lopez Roques C."/>
            <person name="Donnadieu C."/>
            <person name="Braasch I."/>
            <person name="Desvignes T."/>
            <person name="Postlethwait J."/>
            <person name="Bobe J."/>
            <person name="Guiguen Y."/>
        </authorList>
    </citation>
    <scope>NUCLEOTIDE SEQUENCE</scope>
    <source>
        <strain evidence="2">M-15738</strain>
        <tissue evidence="2">Blood</tissue>
    </source>
</reference>
<feature type="transmembrane region" description="Helical" evidence="1">
    <location>
        <begin position="134"/>
        <end position="161"/>
    </location>
</feature>
<proteinExistence type="predicted"/>
<comment type="caution">
    <text evidence="2">The sequence shown here is derived from an EMBL/GenBank/DDBJ whole genome shotgun (WGS) entry which is preliminary data.</text>
</comment>
<keyword evidence="1" id="KW-0812">Transmembrane</keyword>
<keyword evidence="1" id="KW-0472">Membrane</keyword>
<gene>
    <name evidence="2" type="ORF">AALO_G00203500</name>
</gene>
<name>A0AAV6G362_9TELE</name>
<keyword evidence="3" id="KW-1185">Reference proteome</keyword>
<evidence type="ECO:0000256" key="1">
    <source>
        <dbReference type="SAM" id="Phobius"/>
    </source>
</evidence>
<dbReference type="AlphaFoldDB" id="A0AAV6G362"/>
<accession>A0AAV6G362</accession>
<sequence>MRFVSSTSTDTGSVISEHFWLDWKSRGIRHSSRPSKMNMTLCFELVKTGERRFISEKKCSIRSNRLSFFSFNRFNSRKGRGNMNWTSSLVFPSAQSKMNLCTETVFPMPATPTVNTVLIVLCCPGKGLKMSLQLIGVSSIAAVLEAFSICLISCCLLTSSLSTSVMYSSV</sequence>
<dbReference type="Proteomes" id="UP000823561">
    <property type="component" value="Chromosome 15"/>
</dbReference>